<accession>A0A8J3EN03</accession>
<protein>
    <recommendedName>
        <fullName evidence="3">DUF1641 domain-containing protein</fullName>
    </recommendedName>
</protein>
<reference evidence="1" key="2">
    <citation type="submission" date="2020-09" db="EMBL/GenBank/DDBJ databases">
        <authorList>
            <person name="Sun Q."/>
            <person name="Zhou Y."/>
        </authorList>
    </citation>
    <scope>NUCLEOTIDE SEQUENCE</scope>
    <source>
        <strain evidence="1">CGMCC 1.12777</strain>
    </source>
</reference>
<dbReference type="AlphaFoldDB" id="A0A8J3EN03"/>
<keyword evidence="2" id="KW-1185">Reference proteome</keyword>
<gene>
    <name evidence="1" type="ORF">GCM10007096_33790</name>
</gene>
<name>A0A8J3EN03_9BACL</name>
<dbReference type="EMBL" id="BMFV01000031">
    <property type="protein sequence ID" value="GGH86329.1"/>
    <property type="molecule type" value="Genomic_DNA"/>
</dbReference>
<dbReference type="PANTHER" id="PTHR38433">
    <property type="match status" value="1"/>
</dbReference>
<proteinExistence type="predicted"/>
<dbReference type="PANTHER" id="PTHR38433:SF1">
    <property type="entry name" value="DUF1641 DOMAIN-CONTAINING PROTEIN"/>
    <property type="match status" value="1"/>
</dbReference>
<dbReference type="Pfam" id="PF07849">
    <property type="entry name" value="DUF1641"/>
    <property type="match status" value="1"/>
</dbReference>
<sequence length="164" mass="17968">MAKAITQIRRVDPTPEELQAQSISKILGAVAENGEAIMKVMDIVSQLDQMGVLDALDALAKRRVDVAEIMIHQVNQPAMHKVMKNGMNMFKFLGSLNPDQIQMLMDGIGHGVDKATATESNDKKTSLWSLGKAMKKPEVKESLAMLITILEGMGESLQREKGHA</sequence>
<reference evidence="1" key="1">
    <citation type="journal article" date="2014" name="Int. J. Syst. Evol. Microbiol.">
        <title>Complete genome sequence of Corynebacterium casei LMG S-19264T (=DSM 44701T), isolated from a smear-ripened cheese.</title>
        <authorList>
            <consortium name="US DOE Joint Genome Institute (JGI-PGF)"/>
            <person name="Walter F."/>
            <person name="Albersmeier A."/>
            <person name="Kalinowski J."/>
            <person name="Ruckert C."/>
        </authorList>
    </citation>
    <scope>NUCLEOTIDE SEQUENCE</scope>
    <source>
        <strain evidence="1">CGMCC 1.12777</strain>
    </source>
</reference>
<evidence type="ECO:0000313" key="1">
    <source>
        <dbReference type="EMBL" id="GGH86329.1"/>
    </source>
</evidence>
<organism evidence="1 2">
    <name type="scientific">Pullulanibacillus pueri</name>
    <dbReference type="NCBI Taxonomy" id="1437324"/>
    <lineage>
        <taxon>Bacteria</taxon>
        <taxon>Bacillati</taxon>
        <taxon>Bacillota</taxon>
        <taxon>Bacilli</taxon>
        <taxon>Bacillales</taxon>
        <taxon>Sporolactobacillaceae</taxon>
        <taxon>Pullulanibacillus</taxon>
    </lineage>
</organism>
<evidence type="ECO:0008006" key="3">
    <source>
        <dbReference type="Google" id="ProtNLM"/>
    </source>
</evidence>
<dbReference type="Proteomes" id="UP000656813">
    <property type="component" value="Unassembled WGS sequence"/>
</dbReference>
<dbReference type="InterPro" id="IPR012440">
    <property type="entry name" value="DUF1641"/>
</dbReference>
<dbReference type="RefSeq" id="WP_188498564.1">
    <property type="nucleotide sequence ID" value="NZ_BMFV01000031.1"/>
</dbReference>
<evidence type="ECO:0000313" key="2">
    <source>
        <dbReference type="Proteomes" id="UP000656813"/>
    </source>
</evidence>
<comment type="caution">
    <text evidence="1">The sequence shown here is derived from an EMBL/GenBank/DDBJ whole genome shotgun (WGS) entry which is preliminary data.</text>
</comment>